<reference evidence="8" key="1">
    <citation type="submission" date="2024-07" db="EMBL/GenBank/DDBJ databases">
        <title>Complete genome sequence of Verrucomicrobiaceae bacterium NT6N.</title>
        <authorList>
            <person name="Huang C."/>
            <person name="Takami H."/>
            <person name="Hamasaki K."/>
        </authorList>
    </citation>
    <scope>NUCLEOTIDE SEQUENCE</scope>
    <source>
        <strain evidence="8">NT6N</strain>
    </source>
</reference>
<sequence length="148" mass="16195">MLPLPGIAIYNHQQAIPLSDELIELFESAAVLALPHILEVATGPGSSLAQLDEVEVSLVDDETIADVHLRFMDIPGATDVITFDHGEIHVSVETASSQGQEFGNAFEREIMLYIIHGLLHLAGHEDATDSGQAAMDYHQQDILEKVWQ</sequence>
<gene>
    <name evidence="7" type="primary">ybeY</name>
    <name evidence="8" type="ORF">NT6N_39500</name>
</gene>
<name>A0AAT9FSA8_9BACT</name>
<keyword evidence="7" id="KW-0963">Cytoplasm</keyword>
<dbReference type="GO" id="GO:0008270">
    <property type="term" value="F:zinc ion binding"/>
    <property type="evidence" value="ECO:0007669"/>
    <property type="project" value="UniProtKB-UniRule"/>
</dbReference>
<keyword evidence="7" id="KW-0698">rRNA processing</keyword>
<dbReference type="HAMAP" id="MF_00009">
    <property type="entry name" value="Endoribonucl_YbeY"/>
    <property type="match status" value="1"/>
</dbReference>
<evidence type="ECO:0000256" key="2">
    <source>
        <dbReference type="ARBA" id="ARBA00022722"/>
    </source>
</evidence>
<keyword evidence="7" id="KW-0690">Ribosome biogenesis</keyword>
<evidence type="ECO:0000313" key="8">
    <source>
        <dbReference type="EMBL" id="BDS08910.1"/>
    </source>
</evidence>
<proteinExistence type="inferred from homology"/>
<organism evidence="8">
    <name type="scientific">Oceaniferula spumae</name>
    <dbReference type="NCBI Taxonomy" id="2979115"/>
    <lineage>
        <taxon>Bacteria</taxon>
        <taxon>Pseudomonadati</taxon>
        <taxon>Verrucomicrobiota</taxon>
        <taxon>Verrucomicrobiia</taxon>
        <taxon>Verrucomicrobiales</taxon>
        <taxon>Verrucomicrobiaceae</taxon>
        <taxon>Oceaniferula</taxon>
    </lineage>
</organism>
<keyword evidence="3 7" id="KW-0479">Metal-binding</keyword>
<feature type="binding site" evidence="7">
    <location>
        <position position="116"/>
    </location>
    <ligand>
        <name>Zn(2+)</name>
        <dbReference type="ChEBI" id="CHEBI:29105"/>
        <note>catalytic</note>
    </ligand>
</feature>
<feature type="binding site" evidence="7">
    <location>
        <position position="120"/>
    </location>
    <ligand>
        <name>Zn(2+)</name>
        <dbReference type="ChEBI" id="CHEBI:29105"/>
        <note>catalytic</note>
    </ligand>
</feature>
<keyword evidence="5 7" id="KW-0378">Hydrolase</keyword>
<dbReference type="KEGG" id="osu:NT6N_39500"/>
<feature type="binding site" evidence="7">
    <location>
        <position position="126"/>
    </location>
    <ligand>
        <name>Zn(2+)</name>
        <dbReference type="ChEBI" id="CHEBI:29105"/>
        <note>catalytic</note>
    </ligand>
</feature>
<dbReference type="InterPro" id="IPR002036">
    <property type="entry name" value="YbeY"/>
</dbReference>
<evidence type="ECO:0000256" key="7">
    <source>
        <dbReference type="HAMAP-Rule" id="MF_00009"/>
    </source>
</evidence>
<dbReference type="InterPro" id="IPR020549">
    <property type="entry name" value="YbeY_CS"/>
</dbReference>
<comment type="cofactor">
    <cofactor evidence="7">
        <name>Zn(2+)</name>
        <dbReference type="ChEBI" id="CHEBI:29105"/>
    </cofactor>
    <text evidence="7">Binds 1 zinc ion.</text>
</comment>
<keyword evidence="2 7" id="KW-0540">Nuclease</keyword>
<evidence type="ECO:0000256" key="1">
    <source>
        <dbReference type="ARBA" id="ARBA00010875"/>
    </source>
</evidence>
<evidence type="ECO:0000256" key="5">
    <source>
        <dbReference type="ARBA" id="ARBA00022801"/>
    </source>
</evidence>
<evidence type="ECO:0000256" key="4">
    <source>
        <dbReference type="ARBA" id="ARBA00022759"/>
    </source>
</evidence>
<dbReference type="NCBIfam" id="TIGR00043">
    <property type="entry name" value="rRNA maturation RNase YbeY"/>
    <property type="match status" value="1"/>
</dbReference>
<dbReference type="GO" id="GO:0006364">
    <property type="term" value="P:rRNA processing"/>
    <property type="evidence" value="ECO:0007669"/>
    <property type="project" value="UniProtKB-UniRule"/>
</dbReference>
<dbReference type="SUPFAM" id="SSF55486">
    <property type="entry name" value="Metalloproteases ('zincins'), catalytic domain"/>
    <property type="match status" value="1"/>
</dbReference>
<dbReference type="Gene3D" id="3.40.390.30">
    <property type="entry name" value="Metalloproteases ('zincins'), catalytic domain"/>
    <property type="match status" value="1"/>
</dbReference>
<evidence type="ECO:0000256" key="6">
    <source>
        <dbReference type="ARBA" id="ARBA00022833"/>
    </source>
</evidence>
<keyword evidence="6 7" id="KW-0862">Zinc</keyword>
<dbReference type="GO" id="GO:0005737">
    <property type="term" value="C:cytoplasm"/>
    <property type="evidence" value="ECO:0007669"/>
    <property type="project" value="UniProtKB-SubCell"/>
</dbReference>
<accession>A0AAT9FSA8</accession>
<dbReference type="EC" id="3.1.-.-" evidence="7"/>
<comment type="function">
    <text evidence="7">Single strand-specific metallo-endoribonuclease involved in late-stage 70S ribosome quality control and in maturation of the 3' terminus of the 16S rRNA.</text>
</comment>
<comment type="subcellular location">
    <subcellularLocation>
        <location evidence="7">Cytoplasm</location>
    </subcellularLocation>
</comment>
<dbReference type="PANTHER" id="PTHR46986">
    <property type="entry name" value="ENDORIBONUCLEASE YBEY, CHLOROPLASTIC"/>
    <property type="match status" value="1"/>
</dbReference>
<protein>
    <recommendedName>
        <fullName evidence="7">Endoribonuclease YbeY</fullName>
        <ecNumber evidence="7">3.1.-.-</ecNumber>
    </recommendedName>
</protein>
<dbReference type="PANTHER" id="PTHR46986:SF1">
    <property type="entry name" value="ENDORIBONUCLEASE YBEY, CHLOROPLASTIC"/>
    <property type="match status" value="1"/>
</dbReference>
<dbReference type="PROSITE" id="PS01306">
    <property type="entry name" value="UPF0054"/>
    <property type="match status" value="1"/>
</dbReference>
<dbReference type="AlphaFoldDB" id="A0AAT9FSA8"/>
<dbReference type="InterPro" id="IPR023091">
    <property type="entry name" value="MetalPrtase_cat_dom_sf_prd"/>
</dbReference>
<comment type="similarity">
    <text evidence="1 7">Belongs to the endoribonuclease YbeY family.</text>
</comment>
<dbReference type="EMBL" id="AP026866">
    <property type="protein sequence ID" value="BDS08910.1"/>
    <property type="molecule type" value="Genomic_DNA"/>
</dbReference>
<dbReference type="GO" id="GO:0004222">
    <property type="term" value="F:metalloendopeptidase activity"/>
    <property type="evidence" value="ECO:0007669"/>
    <property type="project" value="InterPro"/>
</dbReference>
<evidence type="ECO:0000256" key="3">
    <source>
        <dbReference type="ARBA" id="ARBA00022723"/>
    </source>
</evidence>
<keyword evidence="4 7" id="KW-0255">Endonuclease</keyword>
<dbReference type="Pfam" id="PF02130">
    <property type="entry name" value="YbeY"/>
    <property type="match status" value="1"/>
</dbReference>
<dbReference type="GO" id="GO:0004521">
    <property type="term" value="F:RNA endonuclease activity"/>
    <property type="evidence" value="ECO:0007669"/>
    <property type="project" value="UniProtKB-UniRule"/>
</dbReference>